<accession>A0ABT3B8S3</accession>
<feature type="region of interest" description="Disordered" evidence="1">
    <location>
        <begin position="1"/>
        <end position="43"/>
    </location>
</feature>
<evidence type="ECO:0000313" key="3">
    <source>
        <dbReference type="Proteomes" id="UP001526143"/>
    </source>
</evidence>
<organism evidence="2 3">
    <name type="scientific">Plectonema radiosum NIES-515</name>
    <dbReference type="NCBI Taxonomy" id="2986073"/>
    <lineage>
        <taxon>Bacteria</taxon>
        <taxon>Bacillati</taxon>
        <taxon>Cyanobacteriota</taxon>
        <taxon>Cyanophyceae</taxon>
        <taxon>Oscillatoriophycideae</taxon>
        <taxon>Oscillatoriales</taxon>
        <taxon>Microcoleaceae</taxon>
        <taxon>Plectonema</taxon>
    </lineage>
</organism>
<gene>
    <name evidence="2" type="ORF">OGM63_28110</name>
</gene>
<sequence length="264" mass="28737">MGQQTIKNSDVTEDKEISNLPRDNTTAKIPEQSTTEKTFQQNESTNIIPAVAISNSQTNSPTTLPNQTENQTPGEWGILNRSNPNIERNYPQTVFPEPNSLMQIQIGTTAKGYVVVPIIWTQEGKNGVRFAVRSHEDIRSTNNRVIFPKGSILIADVDSVSKTNKLVQHSVTAIVYTDKSGRVKQQQIPQGVISIQAEDNKPLIAQALSDKGKAIAQQDILIGLLGAAGRAGEVFNQNQSQSSIVTSNGNFNSQVITISVFPKG</sequence>
<feature type="region of interest" description="Disordered" evidence="1">
    <location>
        <begin position="56"/>
        <end position="75"/>
    </location>
</feature>
<dbReference type="EMBL" id="JAOWRF010000398">
    <property type="protein sequence ID" value="MCV3217329.1"/>
    <property type="molecule type" value="Genomic_DNA"/>
</dbReference>
<reference evidence="2 3" key="1">
    <citation type="submission" date="2022-10" db="EMBL/GenBank/DDBJ databases">
        <title>Identification of biosynthetic pathway for the production of the potent trypsin inhibitor radiosumin.</title>
        <authorList>
            <person name="Fewer D.P."/>
            <person name="Delbaje E."/>
            <person name="Ouyang X."/>
            <person name="Agostino P.D."/>
            <person name="Wahlsten M."/>
            <person name="Jokela J."/>
            <person name="Permi P."/>
            <person name="Haapaniemi E."/>
            <person name="Koistinen H."/>
        </authorList>
    </citation>
    <scope>NUCLEOTIDE SEQUENCE [LARGE SCALE GENOMIC DNA]</scope>
    <source>
        <strain evidence="2 3">NIES-515</strain>
    </source>
</reference>
<comment type="caution">
    <text evidence="2">The sequence shown here is derived from an EMBL/GenBank/DDBJ whole genome shotgun (WGS) entry which is preliminary data.</text>
</comment>
<name>A0ABT3B8S3_9CYAN</name>
<keyword evidence="3" id="KW-1185">Reference proteome</keyword>
<feature type="compositionally biased region" description="Polar residues" evidence="1">
    <location>
        <begin position="21"/>
        <end position="43"/>
    </location>
</feature>
<evidence type="ECO:0000313" key="2">
    <source>
        <dbReference type="EMBL" id="MCV3217329.1"/>
    </source>
</evidence>
<feature type="compositionally biased region" description="Polar residues" evidence="1">
    <location>
        <begin position="56"/>
        <end position="73"/>
    </location>
</feature>
<proteinExistence type="predicted"/>
<dbReference type="Proteomes" id="UP001526143">
    <property type="component" value="Unassembled WGS sequence"/>
</dbReference>
<evidence type="ECO:0000256" key="1">
    <source>
        <dbReference type="SAM" id="MobiDB-lite"/>
    </source>
</evidence>
<dbReference type="RefSeq" id="WP_263749035.1">
    <property type="nucleotide sequence ID" value="NZ_JAOWRF010000398.1"/>
</dbReference>
<protein>
    <submittedName>
        <fullName evidence="2">Uncharacterized protein</fullName>
    </submittedName>
</protein>